<gene>
    <name evidence="1" type="ORF">BO66DRAFT_443178</name>
</gene>
<protein>
    <submittedName>
        <fullName evidence="1">Uncharacterized protein</fullName>
    </submittedName>
</protein>
<reference evidence="1" key="1">
    <citation type="submission" date="2018-02" db="EMBL/GenBank/DDBJ databases">
        <title>The genomes of Aspergillus section Nigri reveals drivers in fungal speciation.</title>
        <authorList>
            <consortium name="DOE Joint Genome Institute"/>
            <person name="Vesth T.C."/>
            <person name="Nybo J."/>
            <person name="Theobald S."/>
            <person name="Brandl J."/>
            <person name="Frisvad J.C."/>
            <person name="Nielsen K.F."/>
            <person name="Lyhne E.K."/>
            <person name="Kogle M.E."/>
            <person name="Kuo A."/>
            <person name="Riley R."/>
            <person name="Clum A."/>
            <person name="Nolan M."/>
            <person name="Lipzen A."/>
            <person name="Salamov A."/>
            <person name="Henrissat B."/>
            <person name="Wiebenga A."/>
            <person name="De vries R.P."/>
            <person name="Grigoriev I.V."/>
            <person name="Mortensen U.H."/>
            <person name="Andersen M.R."/>
            <person name="Baker S.E."/>
        </authorList>
    </citation>
    <scope>NUCLEOTIDE SEQUENCE</scope>
    <source>
        <strain evidence="1">CBS 121060</strain>
    </source>
</reference>
<sequence>MSRLPYPDYHTPHAKSHPTLNIIKLLSHNRDRELVIMLTTAKFQSTYEWTHHVPVARVTRAQQSALAASSKRFSYFIYGKHSPEAGFNPRDLALLTFVETII</sequence>
<evidence type="ECO:0000313" key="2">
    <source>
        <dbReference type="Proteomes" id="UP000249661"/>
    </source>
</evidence>
<organism evidence="1 2">
    <name type="scientific">Aspergillus aculeatinus CBS 121060</name>
    <dbReference type="NCBI Taxonomy" id="1448322"/>
    <lineage>
        <taxon>Eukaryota</taxon>
        <taxon>Fungi</taxon>
        <taxon>Dikarya</taxon>
        <taxon>Ascomycota</taxon>
        <taxon>Pezizomycotina</taxon>
        <taxon>Eurotiomycetes</taxon>
        <taxon>Eurotiomycetidae</taxon>
        <taxon>Eurotiales</taxon>
        <taxon>Aspergillaceae</taxon>
        <taxon>Aspergillus</taxon>
        <taxon>Aspergillus subgen. Circumdati</taxon>
    </lineage>
</organism>
<proteinExistence type="predicted"/>
<accession>A0ACD1GVW7</accession>
<evidence type="ECO:0000313" key="1">
    <source>
        <dbReference type="EMBL" id="RAH65343.1"/>
    </source>
</evidence>
<keyword evidence="2" id="KW-1185">Reference proteome</keyword>
<dbReference type="Proteomes" id="UP000249661">
    <property type="component" value="Unassembled WGS sequence"/>
</dbReference>
<dbReference type="EMBL" id="KZ824997">
    <property type="protein sequence ID" value="RAH65343.1"/>
    <property type="molecule type" value="Genomic_DNA"/>
</dbReference>
<name>A0ACD1GVW7_9EURO</name>